<evidence type="ECO:0000313" key="5">
    <source>
        <dbReference type="WBParaSite" id="HPBE_0000054001-mRNA-1"/>
    </source>
</evidence>
<organism evidence="4 5">
    <name type="scientific">Heligmosomoides polygyrus</name>
    <name type="common">Parasitic roundworm</name>
    <dbReference type="NCBI Taxonomy" id="6339"/>
    <lineage>
        <taxon>Eukaryota</taxon>
        <taxon>Metazoa</taxon>
        <taxon>Ecdysozoa</taxon>
        <taxon>Nematoda</taxon>
        <taxon>Chromadorea</taxon>
        <taxon>Rhabditida</taxon>
        <taxon>Rhabditina</taxon>
        <taxon>Rhabditomorpha</taxon>
        <taxon>Strongyloidea</taxon>
        <taxon>Heligmosomidae</taxon>
        <taxon>Heligmosomoides</taxon>
    </lineage>
</organism>
<evidence type="ECO:0000313" key="4">
    <source>
        <dbReference type="Proteomes" id="UP000050761"/>
    </source>
</evidence>
<evidence type="ECO:0000313" key="3">
    <source>
        <dbReference type="EMBL" id="VDO18923.1"/>
    </source>
</evidence>
<gene>
    <name evidence="3" type="ORF">HPBE_LOCUS541</name>
</gene>
<reference evidence="3 4" key="1">
    <citation type="submission" date="2018-11" db="EMBL/GenBank/DDBJ databases">
        <authorList>
            <consortium name="Pathogen Informatics"/>
        </authorList>
    </citation>
    <scope>NUCLEOTIDE SEQUENCE [LARGE SCALE GENOMIC DNA]</scope>
</reference>
<dbReference type="AlphaFoldDB" id="A0A183F300"/>
<name>A0A183F300_HELPZ</name>
<dbReference type="Proteomes" id="UP000050761">
    <property type="component" value="Unassembled WGS sequence"/>
</dbReference>
<feature type="region of interest" description="Disordered" evidence="1">
    <location>
        <begin position="1"/>
        <end position="24"/>
    </location>
</feature>
<proteinExistence type="predicted"/>
<dbReference type="WBParaSite" id="HPBE_0000054001-mRNA-1">
    <property type="protein sequence ID" value="HPBE_0000054001-mRNA-1"/>
    <property type="gene ID" value="HPBE_0000054001"/>
</dbReference>
<dbReference type="Pfam" id="PF00078">
    <property type="entry name" value="RVT_1"/>
    <property type="match status" value="1"/>
</dbReference>
<feature type="domain" description="Reverse transcriptase" evidence="2">
    <location>
        <begin position="1"/>
        <end position="126"/>
    </location>
</feature>
<keyword evidence="4" id="KW-1185">Reference proteome</keyword>
<dbReference type="Gene3D" id="3.30.70.270">
    <property type="match status" value="1"/>
</dbReference>
<accession>A0A3P7UDW4</accession>
<dbReference type="PANTHER" id="PTHR47027:SF20">
    <property type="entry name" value="REVERSE TRANSCRIPTASE-LIKE PROTEIN WITH RNA-DIRECTED DNA POLYMERASE DOMAIN"/>
    <property type="match status" value="1"/>
</dbReference>
<dbReference type="InterPro" id="IPR043502">
    <property type="entry name" value="DNA/RNA_pol_sf"/>
</dbReference>
<protein>
    <submittedName>
        <fullName evidence="5">Reverse transcriptase domain-containing protein</fullName>
    </submittedName>
</protein>
<evidence type="ECO:0000259" key="2">
    <source>
        <dbReference type="PROSITE" id="PS50878"/>
    </source>
</evidence>
<dbReference type="InterPro" id="IPR000477">
    <property type="entry name" value="RT_dom"/>
</dbReference>
<dbReference type="SUPFAM" id="SSF56672">
    <property type="entry name" value="DNA/RNA polymerases"/>
    <property type="match status" value="1"/>
</dbReference>
<sequence>MTCTKIRKRRYTRGDKENGHHSGGHQGVALSPFFSLLTLDSIVNHLEEGPLRTILFANDFALVADNHEELEEKVQLRQRILADNGLRLNVKKMKFISSEQCAGSILDCQGEAIGNVEEFHYLGSDLSEGRKVDQATLAKRYDGSSTSSATTAVSQFGFAAPHQWYSIAVVE</sequence>
<dbReference type="OrthoDB" id="425681at2759"/>
<evidence type="ECO:0000256" key="1">
    <source>
        <dbReference type="SAM" id="MobiDB-lite"/>
    </source>
</evidence>
<dbReference type="InterPro" id="IPR043128">
    <property type="entry name" value="Rev_trsase/Diguanyl_cyclase"/>
</dbReference>
<feature type="compositionally biased region" description="Basic residues" evidence="1">
    <location>
        <begin position="1"/>
        <end position="11"/>
    </location>
</feature>
<reference evidence="5" key="2">
    <citation type="submission" date="2019-09" db="UniProtKB">
        <authorList>
            <consortium name="WormBaseParasite"/>
        </authorList>
    </citation>
    <scope>IDENTIFICATION</scope>
</reference>
<dbReference type="EMBL" id="UZAH01000400">
    <property type="protein sequence ID" value="VDO18923.1"/>
    <property type="molecule type" value="Genomic_DNA"/>
</dbReference>
<accession>A0A183F300</accession>
<dbReference type="PANTHER" id="PTHR47027">
    <property type="entry name" value="REVERSE TRANSCRIPTASE DOMAIN-CONTAINING PROTEIN"/>
    <property type="match status" value="1"/>
</dbReference>
<dbReference type="PROSITE" id="PS50878">
    <property type="entry name" value="RT_POL"/>
    <property type="match status" value="1"/>
</dbReference>